<accession>A0A645J3P5</accession>
<dbReference type="EMBL" id="VSSQ01129654">
    <property type="protein sequence ID" value="MPN57732.1"/>
    <property type="molecule type" value="Genomic_DNA"/>
</dbReference>
<comment type="caution">
    <text evidence="1">The sequence shown here is derived from an EMBL/GenBank/DDBJ whole genome shotgun (WGS) entry which is preliminary data.</text>
</comment>
<proteinExistence type="predicted"/>
<reference evidence="1" key="1">
    <citation type="submission" date="2019-08" db="EMBL/GenBank/DDBJ databases">
        <authorList>
            <person name="Kucharzyk K."/>
            <person name="Murdoch R.W."/>
            <person name="Higgins S."/>
            <person name="Loffler F."/>
        </authorList>
    </citation>
    <scope>NUCLEOTIDE SEQUENCE</scope>
</reference>
<protein>
    <submittedName>
        <fullName evidence="1">Uncharacterized protein</fullName>
    </submittedName>
</protein>
<sequence length="113" mass="13357">MHGKKLRISARLDRSKIYGFRPCRTSDDYTCWFLYRKILAELADGNYAVFSSRDDYLVDTGAVVESHERQRENWYPVYLGEQLILSPHTRRGACRRDKRRTKRMSGTLAAKYF</sequence>
<organism evidence="1">
    <name type="scientific">bioreactor metagenome</name>
    <dbReference type="NCBI Taxonomy" id="1076179"/>
    <lineage>
        <taxon>unclassified sequences</taxon>
        <taxon>metagenomes</taxon>
        <taxon>ecological metagenomes</taxon>
    </lineage>
</organism>
<evidence type="ECO:0000313" key="1">
    <source>
        <dbReference type="EMBL" id="MPN57732.1"/>
    </source>
</evidence>
<name>A0A645J3P5_9ZZZZ</name>
<dbReference type="AlphaFoldDB" id="A0A645J3P5"/>
<gene>
    <name evidence="1" type="ORF">SDC9_205426</name>
</gene>